<proteinExistence type="predicted"/>
<sequence length="90" mass="10104">MPKKNLIFENQQLQRATTRLAIFGLGECISSGFIHNSSHTNRTMGWIDIGDPIDGNYENHPVALVRRLNGTTAELITNVPLETQWTDIVI</sequence>
<evidence type="ECO:0000313" key="1">
    <source>
        <dbReference type="EMBL" id="KZP10016.1"/>
    </source>
</evidence>
<reference evidence="1 2" key="1">
    <citation type="journal article" date="2016" name="Mol. Biol. Evol.">
        <title>Comparative Genomics of Early-Diverging Mushroom-Forming Fungi Provides Insights into the Origins of Lignocellulose Decay Capabilities.</title>
        <authorList>
            <person name="Nagy L.G."/>
            <person name="Riley R."/>
            <person name="Tritt A."/>
            <person name="Adam C."/>
            <person name="Daum C."/>
            <person name="Floudas D."/>
            <person name="Sun H."/>
            <person name="Yadav J.S."/>
            <person name="Pangilinan J."/>
            <person name="Larsson K.H."/>
            <person name="Matsuura K."/>
            <person name="Barry K."/>
            <person name="Labutti K."/>
            <person name="Kuo R."/>
            <person name="Ohm R.A."/>
            <person name="Bhattacharya S.S."/>
            <person name="Shirouzu T."/>
            <person name="Yoshinaga Y."/>
            <person name="Martin F.M."/>
            <person name="Grigoriev I.V."/>
            <person name="Hibbett D.S."/>
        </authorList>
    </citation>
    <scope>NUCLEOTIDE SEQUENCE [LARGE SCALE GENOMIC DNA]</scope>
    <source>
        <strain evidence="1 2">CBS 109695</strain>
    </source>
</reference>
<dbReference type="Proteomes" id="UP000076532">
    <property type="component" value="Unassembled WGS sequence"/>
</dbReference>
<gene>
    <name evidence="1" type="ORF">FIBSPDRAFT_963489</name>
</gene>
<protein>
    <submittedName>
        <fullName evidence="1">Uncharacterized protein</fullName>
    </submittedName>
</protein>
<keyword evidence="2" id="KW-1185">Reference proteome</keyword>
<name>A0A165YXB2_9AGAM</name>
<dbReference type="AlphaFoldDB" id="A0A165YXB2"/>
<dbReference type="EMBL" id="KV417688">
    <property type="protein sequence ID" value="KZP10016.1"/>
    <property type="molecule type" value="Genomic_DNA"/>
</dbReference>
<organism evidence="1 2">
    <name type="scientific">Athelia psychrophila</name>
    <dbReference type="NCBI Taxonomy" id="1759441"/>
    <lineage>
        <taxon>Eukaryota</taxon>
        <taxon>Fungi</taxon>
        <taxon>Dikarya</taxon>
        <taxon>Basidiomycota</taxon>
        <taxon>Agaricomycotina</taxon>
        <taxon>Agaricomycetes</taxon>
        <taxon>Agaricomycetidae</taxon>
        <taxon>Atheliales</taxon>
        <taxon>Atheliaceae</taxon>
        <taxon>Athelia</taxon>
    </lineage>
</organism>
<evidence type="ECO:0000313" key="2">
    <source>
        <dbReference type="Proteomes" id="UP000076532"/>
    </source>
</evidence>
<accession>A0A165YXB2</accession>